<dbReference type="Proteomes" id="UP000075230">
    <property type="component" value="Unassembled WGS sequence"/>
</dbReference>
<evidence type="ECO:0000313" key="1">
    <source>
        <dbReference type="EMBL" id="GAT25121.1"/>
    </source>
</evidence>
<gene>
    <name evidence="1" type="ORF">RIB2604_01900730</name>
</gene>
<comment type="caution">
    <text evidence="1">The sequence shown here is derived from an EMBL/GenBank/DDBJ whole genome shotgun (WGS) entry which is preliminary data.</text>
</comment>
<evidence type="ECO:0000313" key="2">
    <source>
        <dbReference type="Proteomes" id="UP000075230"/>
    </source>
</evidence>
<accession>A0A146FIS8</accession>
<name>A0A146FIS8_ASPKA</name>
<dbReference type="AlphaFoldDB" id="A0A146FIS8"/>
<proteinExistence type="predicted"/>
<reference evidence="2" key="2">
    <citation type="submission" date="2016-02" db="EMBL/GenBank/DDBJ databases">
        <title>Genome sequencing of Aspergillus luchuensis NBRC 4314.</title>
        <authorList>
            <person name="Yamada O."/>
        </authorList>
    </citation>
    <scope>NUCLEOTIDE SEQUENCE [LARGE SCALE GENOMIC DNA]</scope>
    <source>
        <strain evidence="2">RIB 2604</strain>
    </source>
</reference>
<reference evidence="1 2" key="1">
    <citation type="journal article" date="2016" name="DNA Res.">
        <title>Genome sequence of Aspergillus luchuensis NBRC 4314.</title>
        <authorList>
            <person name="Yamada O."/>
            <person name="Machida M."/>
            <person name="Hosoyama A."/>
            <person name="Goto M."/>
            <person name="Takahashi T."/>
            <person name="Futagami T."/>
            <person name="Yamagata Y."/>
            <person name="Takeuchi M."/>
            <person name="Kobayashi T."/>
            <person name="Koike H."/>
            <person name="Abe K."/>
            <person name="Asai K."/>
            <person name="Arita M."/>
            <person name="Fujita N."/>
            <person name="Fukuda K."/>
            <person name="Higa K."/>
            <person name="Horikawa H."/>
            <person name="Ishikawa T."/>
            <person name="Jinno K."/>
            <person name="Kato Y."/>
            <person name="Kirimura K."/>
            <person name="Mizutani O."/>
            <person name="Nakasone K."/>
            <person name="Sano M."/>
            <person name="Shiraishi Y."/>
            <person name="Tsukahara M."/>
            <person name="Gomi K."/>
        </authorList>
    </citation>
    <scope>NUCLEOTIDE SEQUENCE [LARGE SCALE GENOMIC DNA]</scope>
    <source>
        <strain evidence="1 2">RIB 2604</strain>
    </source>
</reference>
<protein>
    <submittedName>
        <fullName evidence="1">RNase H domain containing protein</fullName>
    </submittedName>
</protein>
<organism evidence="1 2">
    <name type="scientific">Aspergillus kawachii</name>
    <name type="common">White koji mold</name>
    <name type="synonym">Aspergillus awamori var. kawachi</name>
    <dbReference type="NCBI Taxonomy" id="1069201"/>
    <lineage>
        <taxon>Eukaryota</taxon>
        <taxon>Fungi</taxon>
        <taxon>Dikarya</taxon>
        <taxon>Ascomycota</taxon>
        <taxon>Pezizomycotina</taxon>
        <taxon>Eurotiomycetes</taxon>
        <taxon>Eurotiomycetidae</taxon>
        <taxon>Eurotiales</taxon>
        <taxon>Aspergillaceae</taxon>
        <taxon>Aspergillus</taxon>
        <taxon>Aspergillus subgen. Circumdati</taxon>
    </lineage>
</organism>
<dbReference type="EMBL" id="BCWF01000019">
    <property type="protein sequence ID" value="GAT25121.1"/>
    <property type="molecule type" value="Genomic_DNA"/>
</dbReference>
<sequence length="77" mass="8951">MEFSGCCDRRIQRALRCQEVISKLLFDSTDDYRLFAAIWSYYTEKPSSPSLIELYNDIRLEDQPIQNWKGQAGLLSG</sequence>